<evidence type="ECO:0000313" key="2">
    <source>
        <dbReference type="EMBL" id="CAB4696087.1"/>
    </source>
</evidence>
<dbReference type="InterPro" id="IPR052698">
    <property type="entry name" value="MoCofactor_Util/Proc"/>
</dbReference>
<reference evidence="2" key="1">
    <citation type="submission" date="2020-05" db="EMBL/GenBank/DDBJ databases">
        <authorList>
            <person name="Chiriac C."/>
            <person name="Salcher M."/>
            <person name="Ghai R."/>
            <person name="Kavagutti S V."/>
        </authorList>
    </citation>
    <scope>NUCLEOTIDE SEQUENCE</scope>
</reference>
<proteinExistence type="predicted"/>
<dbReference type="AlphaFoldDB" id="A0A6J6PBG0"/>
<dbReference type="PANTHER" id="PTHR30388">
    <property type="entry name" value="ALDEHYDE OXIDOREDUCTASE MOLYBDENUM COFACTOR ASSEMBLY PROTEIN"/>
    <property type="match status" value="1"/>
</dbReference>
<name>A0A6J6PBG0_9ZZZZ</name>
<dbReference type="InterPro" id="IPR027051">
    <property type="entry name" value="XdhC_Rossmann_dom"/>
</dbReference>
<accession>A0A6J6PBG0</accession>
<dbReference type="EMBL" id="CAEZXW010000011">
    <property type="protein sequence ID" value="CAB4696087.1"/>
    <property type="molecule type" value="Genomic_DNA"/>
</dbReference>
<evidence type="ECO:0000259" key="1">
    <source>
        <dbReference type="Pfam" id="PF13478"/>
    </source>
</evidence>
<sequence length="105" mass="11295">MVCVLTHDPKFDIPLLKLALRSNAAYIGAMGSRRTHEDRLDRLRAEGLTEIELAKLHSPIGLDLGARTPEETAISIAAEIVAHRWGGSAVPLRSSLGPIHPGAAR</sequence>
<dbReference type="Pfam" id="PF13478">
    <property type="entry name" value="XdhC_C"/>
    <property type="match status" value="1"/>
</dbReference>
<protein>
    <submittedName>
        <fullName evidence="2">Unannotated protein</fullName>
    </submittedName>
</protein>
<dbReference type="PANTHER" id="PTHR30388:SF4">
    <property type="entry name" value="MOLYBDENUM COFACTOR INSERTION CHAPERONE PAOD"/>
    <property type="match status" value="1"/>
</dbReference>
<feature type="domain" description="XdhC Rossmann" evidence="1">
    <location>
        <begin position="2"/>
        <end position="80"/>
    </location>
</feature>
<gene>
    <name evidence="2" type="ORF">UFOPK2593_00341</name>
</gene>
<organism evidence="2">
    <name type="scientific">freshwater metagenome</name>
    <dbReference type="NCBI Taxonomy" id="449393"/>
    <lineage>
        <taxon>unclassified sequences</taxon>
        <taxon>metagenomes</taxon>
        <taxon>ecological metagenomes</taxon>
    </lineage>
</organism>
<dbReference type="Gene3D" id="3.40.50.720">
    <property type="entry name" value="NAD(P)-binding Rossmann-like Domain"/>
    <property type="match status" value="1"/>
</dbReference>